<feature type="transmembrane region" description="Helical" evidence="2">
    <location>
        <begin position="42"/>
        <end position="65"/>
    </location>
</feature>
<evidence type="ECO:0000313" key="5">
    <source>
        <dbReference type="Proteomes" id="UP000320762"/>
    </source>
</evidence>
<feature type="transmembrane region" description="Helical" evidence="2">
    <location>
        <begin position="85"/>
        <end position="105"/>
    </location>
</feature>
<evidence type="ECO:0000256" key="2">
    <source>
        <dbReference type="SAM" id="Phobius"/>
    </source>
</evidence>
<feature type="domain" description="DUF6534" evidence="3">
    <location>
        <begin position="179"/>
        <end position="260"/>
    </location>
</feature>
<dbReference type="AlphaFoldDB" id="A0A550CSM3"/>
<keyword evidence="2" id="KW-0812">Transmembrane</keyword>
<dbReference type="Proteomes" id="UP000320762">
    <property type="component" value="Unassembled WGS sequence"/>
</dbReference>
<gene>
    <name evidence="4" type="ORF">BD626DRAFT_564696</name>
</gene>
<protein>
    <recommendedName>
        <fullName evidence="3">DUF6534 domain-containing protein</fullName>
    </recommendedName>
</protein>
<keyword evidence="2" id="KW-1133">Transmembrane helix</keyword>
<name>A0A550CSM3_9AGAR</name>
<dbReference type="PANTHER" id="PTHR40465">
    <property type="entry name" value="CHROMOSOME 1, WHOLE GENOME SHOTGUN SEQUENCE"/>
    <property type="match status" value="1"/>
</dbReference>
<accession>A0A550CSM3</accession>
<feature type="transmembrane region" description="Helical" evidence="2">
    <location>
        <begin position="117"/>
        <end position="137"/>
    </location>
</feature>
<evidence type="ECO:0000256" key="1">
    <source>
        <dbReference type="SAM" id="MobiDB-lite"/>
    </source>
</evidence>
<dbReference type="InterPro" id="IPR045339">
    <property type="entry name" value="DUF6534"/>
</dbReference>
<dbReference type="OrthoDB" id="2536347at2759"/>
<dbReference type="EMBL" id="VDMD01000002">
    <property type="protein sequence ID" value="TRM67796.1"/>
    <property type="molecule type" value="Genomic_DNA"/>
</dbReference>
<comment type="caution">
    <text evidence="4">The sequence shown here is derived from an EMBL/GenBank/DDBJ whole genome shotgun (WGS) entry which is preliminary data.</text>
</comment>
<feature type="transmembrane region" description="Helical" evidence="2">
    <location>
        <begin position="206"/>
        <end position="230"/>
    </location>
</feature>
<feature type="transmembrane region" description="Helical" evidence="2">
    <location>
        <begin position="172"/>
        <end position="194"/>
    </location>
</feature>
<keyword evidence="2" id="KW-0472">Membrane</keyword>
<proteinExistence type="predicted"/>
<keyword evidence="5" id="KW-1185">Reference proteome</keyword>
<sequence>MAGPAEVQHGSMLIGTMLNAVFLGLLMMQANYYRRSYPSDPLWIRIFVLTMLMANFVNTVILVLYMYDSVIIHFGDAPYLERTNWAYDCGPAMTGIIAAMTQFFYAHRINVLTRNRIALSITLITTVAGLAGSIATTYYCHVYGRFTEFYLFEVSMISVVTPIFTSTQAWPCLWLISQAVTDVVITSVLVVYLTGVPKTDELVSKIIRFAVPTGGLTAVVAILNLVLFLVGGGPINYNFVNFIHPKLYSVSLMGSLNSRVSSSEQNLYEVHTQHMDSVDVRLPARRIGKNIVFAGDPHVRSGPEITALAGMTAAGLGAMSLYNSNRGAGDKAAKNGQDPQSPLAPQAKDAANQVKQVVKPGDHMTELSSYRRS</sequence>
<dbReference type="Pfam" id="PF20152">
    <property type="entry name" value="DUF6534"/>
    <property type="match status" value="1"/>
</dbReference>
<feature type="transmembrane region" description="Helical" evidence="2">
    <location>
        <begin position="12"/>
        <end position="30"/>
    </location>
</feature>
<organism evidence="4 5">
    <name type="scientific">Schizophyllum amplum</name>
    <dbReference type="NCBI Taxonomy" id="97359"/>
    <lineage>
        <taxon>Eukaryota</taxon>
        <taxon>Fungi</taxon>
        <taxon>Dikarya</taxon>
        <taxon>Basidiomycota</taxon>
        <taxon>Agaricomycotina</taxon>
        <taxon>Agaricomycetes</taxon>
        <taxon>Agaricomycetidae</taxon>
        <taxon>Agaricales</taxon>
        <taxon>Schizophyllaceae</taxon>
        <taxon>Schizophyllum</taxon>
    </lineage>
</organism>
<dbReference type="STRING" id="97359.A0A550CSM3"/>
<feature type="region of interest" description="Disordered" evidence="1">
    <location>
        <begin position="327"/>
        <end position="373"/>
    </location>
</feature>
<dbReference type="PANTHER" id="PTHR40465:SF1">
    <property type="entry name" value="DUF6534 DOMAIN-CONTAINING PROTEIN"/>
    <property type="match status" value="1"/>
</dbReference>
<reference evidence="4 5" key="1">
    <citation type="journal article" date="2019" name="New Phytol.">
        <title>Comparative genomics reveals unique wood-decay strategies and fruiting body development in the Schizophyllaceae.</title>
        <authorList>
            <person name="Almasi E."/>
            <person name="Sahu N."/>
            <person name="Krizsan K."/>
            <person name="Balint B."/>
            <person name="Kovacs G.M."/>
            <person name="Kiss B."/>
            <person name="Cseklye J."/>
            <person name="Drula E."/>
            <person name="Henrissat B."/>
            <person name="Nagy I."/>
            <person name="Chovatia M."/>
            <person name="Adam C."/>
            <person name="LaButti K."/>
            <person name="Lipzen A."/>
            <person name="Riley R."/>
            <person name="Grigoriev I.V."/>
            <person name="Nagy L.G."/>
        </authorList>
    </citation>
    <scope>NUCLEOTIDE SEQUENCE [LARGE SCALE GENOMIC DNA]</scope>
    <source>
        <strain evidence="4 5">NL-1724</strain>
    </source>
</reference>
<evidence type="ECO:0000259" key="3">
    <source>
        <dbReference type="Pfam" id="PF20152"/>
    </source>
</evidence>
<evidence type="ECO:0000313" key="4">
    <source>
        <dbReference type="EMBL" id="TRM67796.1"/>
    </source>
</evidence>